<dbReference type="EMBL" id="QXFY01002974">
    <property type="protein sequence ID" value="KAE9290105.1"/>
    <property type="molecule type" value="Genomic_DNA"/>
</dbReference>
<name>A0A6G0QJA9_9STRA</name>
<gene>
    <name evidence="1" type="ORF">PF008_g25710</name>
</gene>
<evidence type="ECO:0000313" key="2">
    <source>
        <dbReference type="Proteomes" id="UP000486351"/>
    </source>
</evidence>
<accession>A0A6G0QJA9</accession>
<protein>
    <submittedName>
        <fullName evidence="1">Uncharacterized protein</fullName>
    </submittedName>
</protein>
<organism evidence="1 2">
    <name type="scientific">Phytophthora fragariae</name>
    <dbReference type="NCBI Taxonomy" id="53985"/>
    <lineage>
        <taxon>Eukaryota</taxon>
        <taxon>Sar</taxon>
        <taxon>Stramenopiles</taxon>
        <taxon>Oomycota</taxon>
        <taxon>Peronosporomycetes</taxon>
        <taxon>Peronosporales</taxon>
        <taxon>Peronosporaceae</taxon>
        <taxon>Phytophthora</taxon>
    </lineage>
</organism>
<sequence>MQASCFIADADARDTIQREELDCASRASREAAWRMGTDCNNAPRRSWISRPKQSPSKSLAACAATVCWHQRRPKIHELTSARGRTFSP</sequence>
<dbReference type="Proteomes" id="UP000486351">
    <property type="component" value="Unassembled WGS sequence"/>
</dbReference>
<comment type="caution">
    <text evidence="1">The sequence shown here is derived from an EMBL/GenBank/DDBJ whole genome shotgun (WGS) entry which is preliminary data.</text>
</comment>
<dbReference type="AlphaFoldDB" id="A0A6G0QJA9"/>
<reference evidence="1 2" key="1">
    <citation type="submission" date="2018-09" db="EMBL/GenBank/DDBJ databases">
        <title>Genomic investigation of the strawberry pathogen Phytophthora fragariae indicates pathogenicity is determined by transcriptional variation in three key races.</title>
        <authorList>
            <person name="Adams T.M."/>
            <person name="Armitage A.D."/>
            <person name="Sobczyk M.K."/>
            <person name="Bates H.J."/>
            <person name="Dunwell J.M."/>
            <person name="Nellist C.F."/>
            <person name="Harrison R.J."/>
        </authorList>
    </citation>
    <scope>NUCLEOTIDE SEQUENCE [LARGE SCALE GENOMIC DNA]</scope>
    <source>
        <strain evidence="1 2">NOV-77</strain>
    </source>
</reference>
<proteinExistence type="predicted"/>
<evidence type="ECO:0000313" key="1">
    <source>
        <dbReference type="EMBL" id="KAE9290105.1"/>
    </source>
</evidence>